<evidence type="ECO:0000313" key="2">
    <source>
        <dbReference type="EMBL" id="EPY15634.1"/>
    </source>
</evidence>
<comment type="caution">
    <text evidence="2">The sequence shown here is derived from an EMBL/GenBank/DDBJ whole genome shotgun (WGS) entry which is preliminary data.</text>
</comment>
<feature type="region of interest" description="Disordered" evidence="1">
    <location>
        <begin position="184"/>
        <end position="206"/>
    </location>
</feature>
<organism evidence="2 3">
    <name type="scientific">Strigomonas culicis</name>
    <dbReference type="NCBI Taxonomy" id="28005"/>
    <lineage>
        <taxon>Eukaryota</taxon>
        <taxon>Discoba</taxon>
        <taxon>Euglenozoa</taxon>
        <taxon>Kinetoplastea</taxon>
        <taxon>Metakinetoplastina</taxon>
        <taxon>Trypanosomatida</taxon>
        <taxon>Trypanosomatidae</taxon>
        <taxon>Strigomonadinae</taxon>
        <taxon>Strigomonas</taxon>
    </lineage>
</organism>
<dbReference type="AlphaFoldDB" id="S9TFE8"/>
<dbReference type="Proteomes" id="UP000015354">
    <property type="component" value="Unassembled WGS sequence"/>
</dbReference>
<protein>
    <submittedName>
        <fullName evidence="2">Uncharacterized protein</fullName>
    </submittedName>
</protein>
<sequence length="572" mass="61521">MYRLVVSRAVRAPAATAPLDPDALLFSKLGLVPCGEGSRASGLAWHAAGGESDACVVVHGHMWSQPSCGPQDDDDPLYVSAHRHAVPVVLVTLPAARGAAEGKQRLAYLLCAPKPVCFSAQCRSFFSCVELTSLWSPCAAAASASTMFEWWSLGGCSSATPQRPHAQLALDLFRSLLQRMPSSEKGEEEVVAAAPQTGKERKSAGRLRADTAALSTLCLIFPSLPPNAMAERPEVLPACVQRIVCLSTACDAGRGRGAATRAAQPLRTAHFSLARRLFSELLRKGHQRGGAGAATALWQKALPAVHVLAEKERRELLLLLGRPSYPNDYVAQWYDSNGDVAPAPVEDGAALKPDHPRPLKRQRTDRTEPPRPSLRSILQHHGSLSNAAHRVVFRSASANKKLPVLHGQRGAVLLQLVVPAAHRGAVGRACAPPLLSRIGVITSAAPFYIRRMGCQAVFAWCCLDHRAAARQGPAAPWSERYTAGGRAGDEPGRGAKAATRWLLASPETARALLAKAEELHALQERVRRTYSEPKGGSRPRRVARFAEALRSFETDLCHRELAAPVTPVSMYI</sequence>
<name>S9TFE8_9TRYP</name>
<feature type="region of interest" description="Disordered" evidence="1">
    <location>
        <begin position="344"/>
        <end position="374"/>
    </location>
</feature>
<evidence type="ECO:0000256" key="1">
    <source>
        <dbReference type="SAM" id="MobiDB-lite"/>
    </source>
</evidence>
<reference evidence="2 3" key="1">
    <citation type="journal article" date="2013" name="PLoS ONE">
        <title>Predicting the Proteins of Angomonas deanei, Strigomonas culicis and Their Respective Endosymbionts Reveals New Aspects of the Trypanosomatidae Family.</title>
        <authorList>
            <person name="Motta M.C."/>
            <person name="Martins A.C."/>
            <person name="de Souza S.S."/>
            <person name="Catta-Preta C.M."/>
            <person name="Silva R."/>
            <person name="Klein C.C."/>
            <person name="de Almeida L.G."/>
            <person name="de Lima Cunha O."/>
            <person name="Ciapina L.P."/>
            <person name="Brocchi M."/>
            <person name="Colabardini A.C."/>
            <person name="de Araujo Lima B."/>
            <person name="Machado C.R."/>
            <person name="de Almeida Soares C.M."/>
            <person name="Probst C.M."/>
            <person name="de Menezes C.B."/>
            <person name="Thompson C.E."/>
            <person name="Bartholomeu D.C."/>
            <person name="Gradia D.F."/>
            <person name="Pavoni D.P."/>
            <person name="Grisard E.C."/>
            <person name="Fantinatti-Garboggini F."/>
            <person name="Marchini F.K."/>
            <person name="Rodrigues-Luiz G.F."/>
            <person name="Wagner G."/>
            <person name="Goldman G.H."/>
            <person name="Fietto J.L."/>
            <person name="Elias M.C."/>
            <person name="Goldman M.H."/>
            <person name="Sagot M.F."/>
            <person name="Pereira M."/>
            <person name="Stoco P.H."/>
            <person name="de Mendonca-Neto R.P."/>
            <person name="Teixeira S.M."/>
            <person name="Maciel T.E."/>
            <person name="de Oliveira Mendes T.A."/>
            <person name="Urmenyi T.P."/>
            <person name="de Souza W."/>
            <person name="Schenkman S."/>
            <person name="de Vasconcelos A.T."/>
        </authorList>
    </citation>
    <scope>NUCLEOTIDE SEQUENCE [LARGE SCALE GENOMIC DNA]</scope>
</reference>
<feature type="compositionally biased region" description="Basic and acidic residues" evidence="1">
    <location>
        <begin position="352"/>
        <end position="369"/>
    </location>
</feature>
<proteinExistence type="predicted"/>
<evidence type="ECO:0000313" key="3">
    <source>
        <dbReference type="Proteomes" id="UP000015354"/>
    </source>
</evidence>
<accession>S9TFE8</accession>
<keyword evidence="3" id="KW-1185">Reference proteome</keyword>
<gene>
    <name evidence="2" type="ORF">STCU_11874</name>
</gene>
<dbReference type="EMBL" id="ATMH01011884">
    <property type="protein sequence ID" value="EPY15634.1"/>
    <property type="molecule type" value="Genomic_DNA"/>
</dbReference>